<protein>
    <submittedName>
        <fullName evidence="3">Phosphoglycerate mutase-like protein</fullName>
    </submittedName>
</protein>
<dbReference type="PANTHER" id="PTHR20963:SF14">
    <property type="entry name" value="ACID PHOSPHATASE, PUTATIVE-RELATED"/>
    <property type="match status" value="1"/>
</dbReference>
<dbReference type="Proteomes" id="UP000814176">
    <property type="component" value="Unassembled WGS sequence"/>
</dbReference>
<dbReference type="GeneID" id="72007529"/>
<keyword evidence="4" id="KW-1185">Reference proteome</keyword>
<keyword evidence="1" id="KW-0378">Hydrolase</keyword>
<dbReference type="InterPro" id="IPR000560">
    <property type="entry name" value="His_Pase_clade-2"/>
</dbReference>
<dbReference type="EMBL" id="JADCUA010000001">
    <property type="protein sequence ID" value="KAH9843592.1"/>
    <property type="molecule type" value="Genomic_DNA"/>
</dbReference>
<dbReference type="Gene3D" id="3.40.50.1240">
    <property type="entry name" value="Phosphoglycerate mutase-like"/>
    <property type="match status" value="1"/>
</dbReference>
<evidence type="ECO:0000313" key="4">
    <source>
        <dbReference type="Proteomes" id="UP000814176"/>
    </source>
</evidence>
<name>A0ABQ8KYK1_9APHY</name>
<keyword evidence="2" id="KW-0325">Glycoprotein</keyword>
<evidence type="ECO:0000256" key="1">
    <source>
        <dbReference type="ARBA" id="ARBA00022801"/>
    </source>
</evidence>
<reference evidence="3 4" key="1">
    <citation type="journal article" date="2021" name="Environ. Microbiol.">
        <title>Gene family expansions and transcriptome signatures uncover fungal adaptations to wood decay.</title>
        <authorList>
            <person name="Hage H."/>
            <person name="Miyauchi S."/>
            <person name="Viragh M."/>
            <person name="Drula E."/>
            <person name="Min B."/>
            <person name="Chaduli D."/>
            <person name="Navarro D."/>
            <person name="Favel A."/>
            <person name="Norest M."/>
            <person name="Lesage-Meessen L."/>
            <person name="Balint B."/>
            <person name="Merenyi Z."/>
            <person name="de Eugenio L."/>
            <person name="Morin E."/>
            <person name="Martinez A.T."/>
            <person name="Baldrian P."/>
            <person name="Stursova M."/>
            <person name="Martinez M.J."/>
            <person name="Novotny C."/>
            <person name="Magnuson J.K."/>
            <person name="Spatafora J.W."/>
            <person name="Maurice S."/>
            <person name="Pangilinan J."/>
            <person name="Andreopoulos W."/>
            <person name="LaButti K."/>
            <person name="Hundley H."/>
            <person name="Na H."/>
            <person name="Kuo A."/>
            <person name="Barry K."/>
            <person name="Lipzen A."/>
            <person name="Henrissat B."/>
            <person name="Riley R."/>
            <person name="Ahrendt S."/>
            <person name="Nagy L.G."/>
            <person name="Grigoriev I.V."/>
            <person name="Martin F."/>
            <person name="Rosso M.N."/>
        </authorList>
    </citation>
    <scope>NUCLEOTIDE SEQUENCE [LARGE SCALE GENOMIC DNA]</scope>
    <source>
        <strain evidence="3 4">CIRM-BRFM 1785</strain>
    </source>
</reference>
<dbReference type="RefSeq" id="XP_047784402.1">
    <property type="nucleotide sequence ID" value="XM_047926797.1"/>
</dbReference>
<sequence>MREVHPSPRPRQVISNDTFDVLQHLSGNSPYFNSPGVGLTAALPDGCSVTRATYLVRHADIYGNDYEYEHIIAPFLYKLGNFSDKQAFSGNSFLSFLSNWTSPIDDPDAEIEKVTDTGKQDAAALGAVFAQRYQDILGINDEDSFKVWTAAATRDQETSKAFVQGFNASMDNVTLVIVDQGESQFANTLTPHQSCDTFDSGVGSDEEMTFINTYAPSIAARLNGLVDSSFNWTASDVFAAQSLCGYDTVIRNMTVSGFCNLFSESEWLNYEYANDLMYHRSLGYGNELAPVLGMPWVSASARLLSGSANTSAPNSSAGNQQLFISFAHREEPPFMVTALGLFNTSNASMPTDSVNYDRAWRTSEILPFLANVGIERLSCNASATGNSSDTDFVRVLVNAAQIPLPGCTDGPEDSCSLKGFVSFVQDREALYGDFVGACGGSGKMTNATNTLGFYEGTLPANGAAIQTVAVSLNGSLSVSVKDSGATLTSNVAGLVSVGIGALVAGVLF</sequence>
<proteinExistence type="predicted"/>
<dbReference type="SUPFAM" id="SSF53254">
    <property type="entry name" value="Phosphoglycerate mutase-like"/>
    <property type="match status" value="1"/>
</dbReference>
<accession>A0ABQ8KYK1</accession>
<dbReference type="InterPro" id="IPR029033">
    <property type="entry name" value="His_PPase_superfam"/>
</dbReference>
<dbReference type="InterPro" id="IPR016274">
    <property type="entry name" value="Histidine_acid_Pase_euk"/>
</dbReference>
<dbReference type="Pfam" id="PF00328">
    <property type="entry name" value="His_Phos_2"/>
    <property type="match status" value="1"/>
</dbReference>
<evidence type="ECO:0000256" key="2">
    <source>
        <dbReference type="ARBA" id="ARBA00023180"/>
    </source>
</evidence>
<gene>
    <name evidence="3" type="ORF">C8Q71DRAFT_852118</name>
</gene>
<evidence type="ECO:0000313" key="3">
    <source>
        <dbReference type="EMBL" id="KAH9843592.1"/>
    </source>
</evidence>
<dbReference type="PANTHER" id="PTHR20963">
    <property type="entry name" value="MULTIPLE INOSITOL POLYPHOSPHATE PHOSPHATASE-RELATED"/>
    <property type="match status" value="1"/>
</dbReference>
<dbReference type="CDD" id="cd07061">
    <property type="entry name" value="HP_HAP_like"/>
    <property type="match status" value="1"/>
</dbReference>
<comment type="caution">
    <text evidence="3">The sequence shown here is derived from an EMBL/GenBank/DDBJ whole genome shotgun (WGS) entry which is preliminary data.</text>
</comment>
<dbReference type="PIRSF" id="PIRSF000894">
    <property type="entry name" value="Acid_phosphatase"/>
    <property type="match status" value="1"/>
</dbReference>
<organism evidence="3 4">
    <name type="scientific">Rhodofomes roseus</name>
    <dbReference type="NCBI Taxonomy" id="34475"/>
    <lineage>
        <taxon>Eukaryota</taxon>
        <taxon>Fungi</taxon>
        <taxon>Dikarya</taxon>
        <taxon>Basidiomycota</taxon>
        <taxon>Agaricomycotina</taxon>
        <taxon>Agaricomycetes</taxon>
        <taxon>Polyporales</taxon>
        <taxon>Rhodofomes</taxon>
    </lineage>
</organism>